<dbReference type="Proteomes" id="UP000235073">
    <property type="component" value="Unassembled WGS sequence"/>
</dbReference>
<keyword evidence="1" id="KW-0812">Transmembrane</keyword>
<evidence type="ECO:0000313" key="3">
    <source>
        <dbReference type="Proteomes" id="UP000235073"/>
    </source>
</evidence>
<evidence type="ECO:0000313" key="2">
    <source>
        <dbReference type="EMBL" id="PLA54884.1"/>
    </source>
</evidence>
<sequence length="388" mass="44721">MKIKNSSKINKNKLLFSISYVLFVFTLFNRDVSNTDFLYPLTIPAKYTALVILTVGIMFRAYSKKQIRVVIILLCANLLVLMKSGALIFILISLFAFLANKLEDKDILKVAYFTLLFFTLFVFGFSVVGIYNDEITKRWVGSAARHSLGFYHSNVLPLIYSYLVGYGLLTGIFKKKHYFILLTVDLVIYYFCGSRNSLFTTFLLVLGKWFIDSVIETGRYKKTINRIVGFWAKLIVPLLTAFSIFIPLMLDKVAAFRMLDYMLSYRFTYIASMIQNLGISLIPKMTNKTYFGNEIVIDNGYAFLIIRYGVLMIIFLSILTYCVAKKYKNNTFVLFLIIVVACSNLIDNDLIDYSVLPYLIISEKCLIEGLRRRNAYGRSHKCNNEYLQ</sequence>
<accession>A0A2I1YJ27</accession>
<evidence type="ECO:0000256" key="1">
    <source>
        <dbReference type="SAM" id="Phobius"/>
    </source>
</evidence>
<dbReference type="EMBL" id="PKIB01000001">
    <property type="protein sequence ID" value="PLA54884.1"/>
    <property type="molecule type" value="Genomic_DNA"/>
</dbReference>
<feature type="transmembrane region" description="Helical" evidence="1">
    <location>
        <begin position="12"/>
        <end position="29"/>
    </location>
</feature>
<feature type="transmembrane region" description="Helical" evidence="1">
    <location>
        <begin position="69"/>
        <end position="98"/>
    </location>
</feature>
<feature type="transmembrane region" description="Helical" evidence="1">
    <location>
        <begin position="151"/>
        <end position="173"/>
    </location>
</feature>
<gene>
    <name evidence="2" type="ORF">CYK21_01980</name>
</gene>
<feature type="transmembrane region" description="Helical" evidence="1">
    <location>
        <begin position="41"/>
        <end position="62"/>
    </location>
</feature>
<name>A0A2I1YJ27_STRMC</name>
<feature type="transmembrane region" description="Helical" evidence="1">
    <location>
        <begin position="179"/>
        <end position="206"/>
    </location>
</feature>
<evidence type="ECO:0008006" key="4">
    <source>
        <dbReference type="Google" id="ProtNLM"/>
    </source>
</evidence>
<feature type="transmembrane region" description="Helical" evidence="1">
    <location>
        <begin position="330"/>
        <end position="346"/>
    </location>
</feature>
<feature type="transmembrane region" description="Helical" evidence="1">
    <location>
        <begin position="227"/>
        <end position="250"/>
    </location>
</feature>
<dbReference type="AlphaFoldDB" id="A0A2I1YJ27"/>
<keyword evidence="1" id="KW-0472">Membrane</keyword>
<feature type="transmembrane region" description="Helical" evidence="1">
    <location>
        <begin position="110"/>
        <end position="131"/>
    </location>
</feature>
<reference evidence="2 3" key="1">
    <citation type="submission" date="2017-12" db="EMBL/GenBank/DDBJ databases">
        <title>Phylogenetic diversity of female urinary microbiome.</title>
        <authorList>
            <person name="Thomas-White K."/>
            <person name="Wolfe A.J."/>
        </authorList>
    </citation>
    <scope>NUCLEOTIDE SEQUENCE [LARGE SCALE GENOMIC DNA]</scope>
    <source>
        <strain evidence="2 3">UMB0733</strain>
    </source>
</reference>
<keyword evidence="1" id="KW-1133">Transmembrane helix</keyword>
<comment type="caution">
    <text evidence="2">The sequence shown here is derived from an EMBL/GenBank/DDBJ whole genome shotgun (WGS) entry which is preliminary data.</text>
</comment>
<feature type="transmembrane region" description="Helical" evidence="1">
    <location>
        <begin position="301"/>
        <end position="323"/>
    </location>
</feature>
<dbReference type="RefSeq" id="WP_101774183.1">
    <property type="nucleotide sequence ID" value="NZ_PKIB01000001.1"/>
</dbReference>
<protein>
    <recommendedName>
        <fullName evidence="4">Polysaccharide polymerase</fullName>
    </recommendedName>
</protein>
<proteinExistence type="predicted"/>
<organism evidence="2 3">
    <name type="scientific">Streptococcus macedonicus</name>
    <name type="common">Streptococcus gallolyticus macedonicus</name>
    <dbReference type="NCBI Taxonomy" id="59310"/>
    <lineage>
        <taxon>Bacteria</taxon>
        <taxon>Bacillati</taxon>
        <taxon>Bacillota</taxon>
        <taxon>Bacilli</taxon>
        <taxon>Lactobacillales</taxon>
        <taxon>Streptococcaceae</taxon>
        <taxon>Streptococcus</taxon>
    </lineage>
</organism>